<comment type="caution">
    <text evidence="1">The sequence shown here is derived from an EMBL/GenBank/DDBJ whole genome shotgun (WGS) entry which is preliminary data.</text>
</comment>
<organism evidence="1">
    <name type="scientific">human gut metagenome</name>
    <dbReference type="NCBI Taxonomy" id="408170"/>
    <lineage>
        <taxon>unclassified sequences</taxon>
        <taxon>metagenomes</taxon>
        <taxon>organismal metagenomes</taxon>
    </lineage>
</organism>
<dbReference type="AlphaFoldDB" id="K1SFM1"/>
<proteinExistence type="predicted"/>
<protein>
    <submittedName>
        <fullName evidence="1">Uncharacterized protein</fullName>
    </submittedName>
</protein>
<accession>K1SFM1</accession>
<sequence length="62" mass="7101">MNSMGRWLPAILLFGLTTLCSCAEEPDNAYPGNTQNKALKAWMTQNRPDLLENYQEEGEYYV</sequence>
<dbReference type="PROSITE" id="PS51257">
    <property type="entry name" value="PROKAR_LIPOPROTEIN"/>
    <property type="match status" value="1"/>
</dbReference>
<feature type="non-terminal residue" evidence="1">
    <location>
        <position position="62"/>
    </location>
</feature>
<gene>
    <name evidence="1" type="ORF">OBE_09475</name>
</gene>
<dbReference type="EMBL" id="AJWZ01006539">
    <property type="protein sequence ID" value="EKC59492.1"/>
    <property type="molecule type" value="Genomic_DNA"/>
</dbReference>
<name>K1SFM1_9ZZZZ</name>
<reference evidence="1" key="1">
    <citation type="journal article" date="2013" name="Environ. Microbiol.">
        <title>Microbiota from the distal guts of lean and obese adolescents exhibit partial functional redundancy besides clear differences in community structure.</title>
        <authorList>
            <person name="Ferrer M."/>
            <person name="Ruiz A."/>
            <person name="Lanza F."/>
            <person name="Haange S.B."/>
            <person name="Oberbach A."/>
            <person name="Till H."/>
            <person name="Bargiela R."/>
            <person name="Campoy C."/>
            <person name="Segura M.T."/>
            <person name="Richter M."/>
            <person name="von Bergen M."/>
            <person name="Seifert J."/>
            <person name="Suarez A."/>
        </authorList>
    </citation>
    <scope>NUCLEOTIDE SEQUENCE</scope>
</reference>
<evidence type="ECO:0000313" key="1">
    <source>
        <dbReference type="EMBL" id="EKC59492.1"/>
    </source>
</evidence>